<keyword evidence="3" id="KW-1185">Reference proteome</keyword>
<dbReference type="Pfam" id="PF01359">
    <property type="entry name" value="Transposase_1"/>
    <property type="match status" value="1"/>
</dbReference>
<organism evidence="2 3">
    <name type="scientific">Cordylochernes scorpioides</name>
    <dbReference type="NCBI Taxonomy" id="51811"/>
    <lineage>
        <taxon>Eukaryota</taxon>
        <taxon>Metazoa</taxon>
        <taxon>Ecdysozoa</taxon>
        <taxon>Arthropoda</taxon>
        <taxon>Chelicerata</taxon>
        <taxon>Arachnida</taxon>
        <taxon>Pseudoscorpiones</taxon>
        <taxon>Cheliferoidea</taxon>
        <taxon>Chernetidae</taxon>
        <taxon>Cordylochernes</taxon>
    </lineage>
</organism>
<dbReference type="InterPro" id="IPR001888">
    <property type="entry name" value="Transposase_1"/>
</dbReference>
<feature type="region of interest" description="Disordered" evidence="1">
    <location>
        <begin position="267"/>
        <end position="291"/>
    </location>
</feature>
<evidence type="ECO:0008006" key="4">
    <source>
        <dbReference type="Google" id="ProtNLM"/>
    </source>
</evidence>
<dbReference type="Gene3D" id="3.30.420.10">
    <property type="entry name" value="Ribonuclease H-like superfamily/Ribonuclease H"/>
    <property type="match status" value="1"/>
</dbReference>
<name>A0ABY6K6G3_9ARAC</name>
<gene>
    <name evidence="2" type="ORF">LAZ67_2005887</name>
</gene>
<dbReference type="Proteomes" id="UP001235939">
    <property type="component" value="Chromosome 02"/>
</dbReference>
<reference evidence="2 3" key="1">
    <citation type="submission" date="2022-01" db="EMBL/GenBank/DDBJ databases">
        <title>A chromosomal length assembly of Cordylochernes scorpioides.</title>
        <authorList>
            <person name="Zeh D."/>
            <person name="Zeh J."/>
        </authorList>
    </citation>
    <scope>NUCLEOTIDE SEQUENCE [LARGE SCALE GENOMIC DNA]</scope>
    <source>
        <strain evidence="2">IN4F17</strain>
        <tissue evidence="2">Whole Body</tissue>
    </source>
</reference>
<proteinExistence type="predicted"/>
<accession>A0ABY6K6G3</accession>
<sequence length="291" mass="32990">MRRVVAKFVPKLLNCDQKLHRKNIANEMLDSVRDDPNLIQRVITGDEAWIYGYDVETKAQSSQWKLPHEPRPKKARQVRSNVKVFLTVFFDCRGVVHHEFLPQGRTVNKEYYLTQVLSAEENSAPATVNNARMENVAGPVSAPPAGLKAQGEVNNGIEKMRNEISKVKINKIIKSKSGVILKVDSGENLNILIEEFKKIDEVNQKALIYAPKPLDPTIVLKSITKSTDIKELPSILCNMNPELEGREKKIKLGNQFVTGVQHRILRQEDKPPRKDKERKKIIKKTSGENVA</sequence>
<evidence type="ECO:0000256" key="1">
    <source>
        <dbReference type="SAM" id="MobiDB-lite"/>
    </source>
</evidence>
<evidence type="ECO:0000313" key="2">
    <source>
        <dbReference type="EMBL" id="UYV63886.1"/>
    </source>
</evidence>
<dbReference type="InterPro" id="IPR036397">
    <property type="entry name" value="RNaseH_sf"/>
</dbReference>
<protein>
    <recommendedName>
        <fullName evidence="4">Transposase</fullName>
    </recommendedName>
</protein>
<dbReference type="EMBL" id="CP092864">
    <property type="protein sequence ID" value="UYV63886.1"/>
    <property type="molecule type" value="Genomic_DNA"/>
</dbReference>
<dbReference type="PANTHER" id="PTHR46060:SF1">
    <property type="entry name" value="MARINER MOS1 TRANSPOSASE-LIKE PROTEIN"/>
    <property type="match status" value="1"/>
</dbReference>
<dbReference type="InterPro" id="IPR052709">
    <property type="entry name" value="Transposase-MT_Hybrid"/>
</dbReference>
<evidence type="ECO:0000313" key="3">
    <source>
        <dbReference type="Proteomes" id="UP001235939"/>
    </source>
</evidence>
<dbReference type="PANTHER" id="PTHR46060">
    <property type="entry name" value="MARINER MOS1 TRANSPOSASE-LIKE PROTEIN"/>
    <property type="match status" value="1"/>
</dbReference>